<reference evidence="2" key="1">
    <citation type="journal article" date="2008" name="Nat. Genet.">
        <title>The Pristionchus pacificus genome provides a unique perspective on nematode lifestyle and parasitism.</title>
        <authorList>
            <person name="Dieterich C."/>
            <person name="Clifton S.W."/>
            <person name="Schuster L.N."/>
            <person name="Chinwalla A."/>
            <person name="Delehaunty K."/>
            <person name="Dinkelacker I."/>
            <person name="Fulton L."/>
            <person name="Fulton R."/>
            <person name="Godfrey J."/>
            <person name="Minx P."/>
            <person name="Mitreva M."/>
            <person name="Roeseler W."/>
            <person name="Tian H."/>
            <person name="Witte H."/>
            <person name="Yang S.P."/>
            <person name="Wilson R.K."/>
            <person name="Sommer R.J."/>
        </authorList>
    </citation>
    <scope>NUCLEOTIDE SEQUENCE [LARGE SCALE GENOMIC DNA]</scope>
    <source>
        <strain evidence="2">PS312</strain>
    </source>
</reference>
<protein>
    <submittedName>
        <fullName evidence="1">Uncharacterized protein</fullName>
    </submittedName>
</protein>
<organism evidence="1 2">
    <name type="scientific">Pristionchus pacificus</name>
    <name type="common">Parasitic nematode worm</name>
    <dbReference type="NCBI Taxonomy" id="54126"/>
    <lineage>
        <taxon>Eukaryota</taxon>
        <taxon>Metazoa</taxon>
        <taxon>Ecdysozoa</taxon>
        <taxon>Nematoda</taxon>
        <taxon>Chromadorea</taxon>
        <taxon>Rhabditida</taxon>
        <taxon>Rhabditina</taxon>
        <taxon>Diplogasteromorpha</taxon>
        <taxon>Diplogasteroidea</taxon>
        <taxon>Neodiplogasteridae</taxon>
        <taxon>Pristionchus</taxon>
    </lineage>
</organism>
<keyword evidence="2" id="KW-1185">Reference proteome</keyword>
<name>A0A2A6C722_PRIPA</name>
<sequence length="63" mass="7181">MSAMAMAWHSSFSILYHDLRYGPTTTDKFVGKDNGIFTTTSKNVRESEEIVEKIERSLVKRGL</sequence>
<reference evidence="1" key="2">
    <citation type="submission" date="2022-06" db="UniProtKB">
        <authorList>
            <consortium name="EnsemblMetazoa"/>
        </authorList>
    </citation>
    <scope>IDENTIFICATION</scope>
    <source>
        <strain evidence="1">PS312</strain>
    </source>
</reference>
<dbReference type="AlphaFoldDB" id="A0A2A6C722"/>
<dbReference type="EnsemblMetazoa" id="PPA43557.1">
    <property type="protein sequence ID" value="PPA43557.1"/>
    <property type="gene ID" value="WBGene00281926"/>
</dbReference>
<evidence type="ECO:0000313" key="2">
    <source>
        <dbReference type="Proteomes" id="UP000005239"/>
    </source>
</evidence>
<evidence type="ECO:0000313" key="1">
    <source>
        <dbReference type="EnsemblMetazoa" id="PPA43557.1"/>
    </source>
</evidence>
<gene>
    <name evidence="1" type="primary">WBGene00281926</name>
</gene>
<dbReference type="Proteomes" id="UP000005239">
    <property type="component" value="Unassembled WGS sequence"/>
</dbReference>
<accession>A0A8R1Z1D5</accession>
<accession>A0A2A6C722</accession>
<proteinExistence type="predicted"/>